<dbReference type="InterPro" id="IPR036046">
    <property type="entry name" value="Acylphosphatase-like_dom_sf"/>
</dbReference>
<feature type="domain" description="BLUF" evidence="2">
    <location>
        <begin position="367"/>
        <end position="464"/>
    </location>
</feature>
<dbReference type="Pfam" id="PF04940">
    <property type="entry name" value="BLUF"/>
    <property type="match status" value="2"/>
</dbReference>
<dbReference type="InterPro" id="IPR007024">
    <property type="entry name" value="BLUF_domain"/>
</dbReference>
<dbReference type="InterPro" id="IPR011992">
    <property type="entry name" value="EF-hand-dom_pair"/>
</dbReference>
<evidence type="ECO:0000313" key="4">
    <source>
        <dbReference type="Proteomes" id="UP001642464"/>
    </source>
</evidence>
<feature type="domain" description="BLUF" evidence="2">
    <location>
        <begin position="485"/>
        <end position="578"/>
    </location>
</feature>
<dbReference type="InterPro" id="IPR030391">
    <property type="entry name" value="MeTrfase_TrmA_CS"/>
</dbReference>
<protein>
    <submittedName>
        <fullName evidence="3">Desumoylating isopeptidase 2</fullName>
    </submittedName>
</protein>
<dbReference type="Gene3D" id="3.40.50.150">
    <property type="entry name" value="Vaccinia Virus protein VP39"/>
    <property type="match status" value="1"/>
</dbReference>
<dbReference type="SUPFAM" id="SSF54975">
    <property type="entry name" value="Acylphosphatase/BLUF domain-like"/>
    <property type="match status" value="2"/>
</dbReference>
<evidence type="ECO:0000259" key="1">
    <source>
        <dbReference type="PROSITE" id="PS50222"/>
    </source>
</evidence>
<accession>A0ABP0IKQ4</accession>
<dbReference type="PROSITE" id="PS01231">
    <property type="entry name" value="TRMA_2"/>
    <property type="match status" value="1"/>
</dbReference>
<name>A0ABP0IKQ4_9DINO</name>
<comment type="caution">
    <text evidence="3">The sequence shown here is derived from an EMBL/GenBank/DDBJ whole genome shotgun (WGS) entry which is preliminary data.</text>
</comment>
<evidence type="ECO:0000313" key="3">
    <source>
        <dbReference type="EMBL" id="CAK9001928.1"/>
    </source>
</evidence>
<evidence type="ECO:0000259" key="2">
    <source>
        <dbReference type="PROSITE" id="PS50925"/>
    </source>
</evidence>
<dbReference type="SUPFAM" id="SSF47473">
    <property type="entry name" value="EF-hand"/>
    <property type="match status" value="1"/>
</dbReference>
<keyword evidence="4" id="KW-1185">Reference proteome</keyword>
<organism evidence="3 4">
    <name type="scientific">Durusdinium trenchii</name>
    <dbReference type="NCBI Taxonomy" id="1381693"/>
    <lineage>
        <taxon>Eukaryota</taxon>
        <taxon>Sar</taxon>
        <taxon>Alveolata</taxon>
        <taxon>Dinophyceae</taxon>
        <taxon>Suessiales</taxon>
        <taxon>Symbiodiniaceae</taxon>
        <taxon>Durusdinium</taxon>
    </lineage>
</organism>
<dbReference type="Gene3D" id="1.10.238.10">
    <property type="entry name" value="EF-hand"/>
    <property type="match status" value="1"/>
</dbReference>
<dbReference type="InterPro" id="IPR002048">
    <property type="entry name" value="EF_hand_dom"/>
</dbReference>
<dbReference type="PROSITE" id="PS50925">
    <property type="entry name" value="BLUF"/>
    <property type="match status" value="2"/>
</dbReference>
<sequence>MDCGARCAVRFRRLQVSRIVYISGGLEGADKDIAKLGSSTEDVGRGTGVVAERVFEHLEEADDFIPTRAVAVDSFPQTVHVEAKPRRRGVIALVERASRVPERRALREQRQRILDAFRAALPESNDLSEGQAVKILLKALGVELSDEPEAPESCELCQTKTERRLKGMVAAASNGSGKARRGAIEGAGDKEEPTRGWVGVWKKGWEVSGSCTPNRWQVYEGEGGSLQIIEASVRAQLQQILEQHPYVESGGAASRHPAQPFVENCRKCLELGKYEQAQEELRRTRSVIETDIQQITEAFRRFDKDGSGFLEAAECRHMCAYLGWGSEEWSLMDRDKAVRPSGAASAAAVAQGRPPRSSCRCDEPKMVTRISYTSTMRGDPQAALAAIRGIVDQSTAANLTANVSGHMCYDTKLKSVWQVLEGAPEVVSRLWEGICKDERHVVDEDTVHIQQADHRAYPVGWGMRCTRFEPGMASNSDGDCAGTNLMQLMYKSVIHEEALGSVKQIVPRAVEKNRKNGITGWMLYNDRTQVVYQVLEGPPEQVERLWTQIHKDGRHSVLTDTIRRRCIKEREFENWSMGFDEVEQTAWMAQAY</sequence>
<dbReference type="Pfam" id="PF13405">
    <property type="entry name" value="EF-hand_6"/>
    <property type="match status" value="1"/>
</dbReference>
<reference evidence="3 4" key="1">
    <citation type="submission" date="2024-02" db="EMBL/GenBank/DDBJ databases">
        <authorList>
            <person name="Chen Y."/>
            <person name="Shah S."/>
            <person name="Dougan E. K."/>
            <person name="Thang M."/>
            <person name="Chan C."/>
        </authorList>
    </citation>
    <scope>NUCLEOTIDE SEQUENCE [LARGE SCALE GENOMIC DNA]</scope>
</reference>
<dbReference type="PROSITE" id="PS50222">
    <property type="entry name" value="EF_HAND_2"/>
    <property type="match status" value="1"/>
</dbReference>
<dbReference type="Proteomes" id="UP001642464">
    <property type="component" value="Unassembled WGS sequence"/>
</dbReference>
<feature type="domain" description="EF-hand" evidence="1">
    <location>
        <begin position="290"/>
        <end position="325"/>
    </location>
</feature>
<proteinExistence type="predicted"/>
<gene>
    <name evidence="3" type="ORF">SCF082_LOCUS7118</name>
</gene>
<dbReference type="InterPro" id="IPR029063">
    <property type="entry name" value="SAM-dependent_MTases_sf"/>
</dbReference>
<dbReference type="EMBL" id="CAXAMM010003980">
    <property type="protein sequence ID" value="CAK9001928.1"/>
    <property type="molecule type" value="Genomic_DNA"/>
</dbReference>
<dbReference type="Gene3D" id="3.30.70.100">
    <property type="match status" value="2"/>
</dbReference>
<dbReference type="SMART" id="SM01034">
    <property type="entry name" value="BLUF"/>
    <property type="match status" value="2"/>
</dbReference>